<dbReference type="SUPFAM" id="SSF51120">
    <property type="entry name" value="beta-Roll"/>
    <property type="match status" value="1"/>
</dbReference>
<keyword evidence="1" id="KW-0732">Signal</keyword>
<evidence type="ECO:0000313" key="2">
    <source>
        <dbReference type="EMBL" id="CAE0051694.1"/>
    </source>
</evidence>
<gene>
    <name evidence="2" type="ORF">RMAR00112_LOCUS19694</name>
    <name evidence="3" type="ORF">RMAR00112_LOCUS19695</name>
</gene>
<dbReference type="InterPro" id="IPR001343">
    <property type="entry name" value="Hemolysn_Ca-bd"/>
</dbReference>
<protein>
    <submittedName>
        <fullName evidence="3">Uncharacterized protein</fullName>
    </submittedName>
</protein>
<evidence type="ECO:0000313" key="3">
    <source>
        <dbReference type="EMBL" id="CAE0051695.1"/>
    </source>
</evidence>
<proteinExistence type="predicted"/>
<dbReference type="Pfam" id="PF00353">
    <property type="entry name" value="HemolysinCabind"/>
    <property type="match status" value="1"/>
</dbReference>
<dbReference type="Gene3D" id="2.150.10.10">
    <property type="entry name" value="Serralysin-like metalloprotease, C-terminal"/>
    <property type="match status" value="1"/>
</dbReference>
<dbReference type="AlphaFoldDB" id="A0A7S3EGS2"/>
<organism evidence="3">
    <name type="scientific">Rhodosorus marinus</name>
    <dbReference type="NCBI Taxonomy" id="101924"/>
    <lineage>
        <taxon>Eukaryota</taxon>
        <taxon>Rhodophyta</taxon>
        <taxon>Stylonematophyceae</taxon>
        <taxon>Stylonematales</taxon>
        <taxon>Stylonemataceae</taxon>
        <taxon>Rhodosorus</taxon>
    </lineage>
</organism>
<feature type="chain" id="PRO_5036403926" evidence="1">
    <location>
        <begin position="20"/>
        <end position="325"/>
    </location>
</feature>
<dbReference type="EMBL" id="HBHW01025385">
    <property type="protein sequence ID" value="CAE0051694.1"/>
    <property type="molecule type" value="Transcribed_RNA"/>
</dbReference>
<accession>A0A7S3EGS2</accession>
<dbReference type="InterPro" id="IPR011049">
    <property type="entry name" value="Serralysin-like_metalloprot_C"/>
</dbReference>
<name>A0A7S3EGS2_9RHOD</name>
<dbReference type="GO" id="GO:0005509">
    <property type="term" value="F:calcium ion binding"/>
    <property type="evidence" value="ECO:0007669"/>
    <property type="project" value="InterPro"/>
</dbReference>
<feature type="signal peptide" evidence="1">
    <location>
        <begin position="1"/>
        <end position="19"/>
    </location>
</feature>
<evidence type="ECO:0000256" key="1">
    <source>
        <dbReference type="SAM" id="SignalP"/>
    </source>
</evidence>
<reference evidence="3" key="1">
    <citation type="submission" date="2021-01" db="EMBL/GenBank/DDBJ databases">
        <authorList>
            <person name="Corre E."/>
            <person name="Pelletier E."/>
            <person name="Niang G."/>
            <person name="Scheremetjew M."/>
            <person name="Finn R."/>
            <person name="Kale V."/>
            <person name="Holt S."/>
            <person name="Cochrane G."/>
            <person name="Meng A."/>
            <person name="Brown T."/>
            <person name="Cohen L."/>
        </authorList>
    </citation>
    <scope>NUCLEOTIDE SEQUENCE</scope>
    <source>
        <strain evidence="3">CCMP 769</strain>
    </source>
</reference>
<dbReference type="EMBL" id="HBHW01025386">
    <property type="protein sequence ID" value="CAE0051695.1"/>
    <property type="molecule type" value="Transcribed_RNA"/>
</dbReference>
<sequence>MKGFLVLFALGFVVHSVNAGSSKTCESFELPPPAESVGEAYDGYGDLQTDGRILWTETYCRKSDLGSAKFCVKNYRTTIAGRQCIRASVQNVPKASVKRIKIGVHPDCKSVPYDGSKFQVYADKSTKPSGLADNVLLCFKDIPASEPCCDTTRCLVIEAVIDVGGDEKKMKIDDDRCSGRRCDLQITCPNLITTPSRTSEDDSYAYFYGSDEDDVFYVGGSGATETNYISAAEGDDFVFGSSVRDYVLGGGGDDTFYGFGGDDDFTPGDGKDRFWGKSGDDYVWLPVDGDKDLIYGGSGTNIFYSPDDDQVDENDRFKDFVQATN</sequence>